<sequence>MAILESNDATLVNEMKHLTAILYVNDYRLEAVA</sequence>
<reference evidence="2" key="1">
    <citation type="submission" date="2022-11" db="UniProtKB">
        <authorList>
            <consortium name="WormBaseParasite"/>
        </authorList>
    </citation>
    <scope>IDENTIFICATION</scope>
</reference>
<protein>
    <submittedName>
        <fullName evidence="2">Uncharacterized protein</fullName>
    </submittedName>
</protein>
<evidence type="ECO:0000313" key="1">
    <source>
        <dbReference type="Proteomes" id="UP000887564"/>
    </source>
</evidence>
<name>A0A914S256_PAREQ</name>
<dbReference type="AlphaFoldDB" id="A0A914S256"/>
<dbReference type="WBParaSite" id="PEQ_0000840001-mRNA-1">
    <property type="protein sequence ID" value="PEQ_0000840001-mRNA-1"/>
    <property type="gene ID" value="PEQ_0000840001"/>
</dbReference>
<organism evidence="1 2">
    <name type="scientific">Parascaris equorum</name>
    <name type="common">Equine roundworm</name>
    <dbReference type="NCBI Taxonomy" id="6256"/>
    <lineage>
        <taxon>Eukaryota</taxon>
        <taxon>Metazoa</taxon>
        <taxon>Ecdysozoa</taxon>
        <taxon>Nematoda</taxon>
        <taxon>Chromadorea</taxon>
        <taxon>Rhabditida</taxon>
        <taxon>Spirurina</taxon>
        <taxon>Ascaridomorpha</taxon>
        <taxon>Ascaridoidea</taxon>
        <taxon>Ascarididae</taxon>
        <taxon>Parascaris</taxon>
    </lineage>
</organism>
<dbReference type="Proteomes" id="UP000887564">
    <property type="component" value="Unplaced"/>
</dbReference>
<keyword evidence="1" id="KW-1185">Reference proteome</keyword>
<accession>A0A914S256</accession>
<evidence type="ECO:0000313" key="2">
    <source>
        <dbReference type="WBParaSite" id="PEQ_0000840001-mRNA-1"/>
    </source>
</evidence>
<proteinExistence type="predicted"/>